<dbReference type="Pfam" id="PF07681">
    <property type="entry name" value="DoxX"/>
    <property type="match status" value="1"/>
</dbReference>
<reference evidence="8 9" key="1">
    <citation type="submission" date="2016-06" db="EMBL/GenBank/DDBJ databases">
        <title>Draft genome of Moraxella nonliquefaciens CCUG 60284.</title>
        <authorList>
            <person name="Salva-Serra F."/>
            <person name="Engstrom-Jakobsson H."/>
            <person name="Thorell K."/>
            <person name="Gonzales-Siles L."/>
            <person name="Karlsson R."/>
            <person name="Boulund F."/>
            <person name="Engstrand L."/>
            <person name="Kristiansson E."/>
            <person name="Moore E."/>
        </authorList>
    </citation>
    <scope>NUCLEOTIDE SEQUENCE [LARGE SCALE GENOMIC DNA]</scope>
    <source>
        <strain evidence="8 9">CCUG 60284</strain>
    </source>
</reference>
<protein>
    <submittedName>
        <fullName evidence="8">DoxX subfamily</fullName>
    </submittedName>
</protein>
<dbReference type="InterPro" id="IPR051907">
    <property type="entry name" value="DoxX-like_oxidoreductase"/>
</dbReference>
<sequence>MNKYVAYYDKLVLSLKKIDFLPLLAIRLYLAPIFIMAGLTKYRSFYDTVAWFGNGDWGLGLPFASFWVVVVIIAELIGGVALLLGVATRLFGLLLAITMAFAMLLVHLKNGWYAIAPTNPTTNIAQLFGRYGQASLDNSIQAGERLNKAREILQSYGNYDWLTETGNFVILNNGVEFGMTYFIMLLVLIIYGAGRIISVDFWLNKSLPMLK</sequence>
<evidence type="ECO:0000256" key="5">
    <source>
        <dbReference type="ARBA" id="ARBA00022989"/>
    </source>
</evidence>
<feature type="transmembrane region" description="Helical" evidence="7">
    <location>
        <begin position="90"/>
        <end position="108"/>
    </location>
</feature>
<evidence type="ECO:0000256" key="2">
    <source>
        <dbReference type="ARBA" id="ARBA00006679"/>
    </source>
</evidence>
<keyword evidence="4 7" id="KW-0812">Transmembrane</keyword>
<dbReference type="GO" id="GO:0005886">
    <property type="term" value="C:plasma membrane"/>
    <property type="evidence" value="ECO:0007669"/>
    <property type="project" value="UniProtKB-SubCell"/>
</dbReference>
<organism evidence="8 9">
    <name type="scientific">Moraxella nonliquefaciens</name>
    <dbReference type="NCBI Taxonomy" id="478"/>
    <lineage>
        <taxon>Bacteria</taxon>
        <taxon>Pseudomonadati</taxon>
        <taxon>Pseudomonadota</taxon>
        <taxon>Gammaproteobacteria</taxon>
        <taxon>Moraxellales</taxon>
        <taxon>Moraxellaceae</taxon>
        <taxon>Moraxella</taxon>
    </lineage>
</organism>
<keyword evidence="6 7" id="KW-0472">Membrane</keyword>
<comment type="subcellular location">
    <subcellularLocation>
        <location evidence="1">Cell membrane</location>
        <topology evidence="1">Multi-pass membrane protein</topology>
    </subcellularLocation>
</comment>
<dbReference type="InterPro" id="IPR032808">
    <property type="entry name" value="DoxX"/>
</dbReference>
<evidence type="ECO:0000256" key="3">
    <source>
        <dbReference type="ARBA" id="ARBA00022475"/>
    </source>
</evidence>
<dbReference type="OrthoDB" id="346004at2"/>
<keyword evidence="5 7" id="KW-1133">Transmembrane helix</keyword>
<gene>
    <name evidence="8" type="ORF">A9Z60_05895</name>
</gene>
<evidence type="ECO:0000256" key="1">
    <source>
        <dbReference type="ARBA" id="ARBA00004651"/>
    </source>
</evidence>
<evidence type="ECO:0000256" key="6">
    <source>
        <dbReference type="ARBA" id="ARBA00023136"/>
    </source>
</evidence>
<name>A0A1B8PLD0_MORNO</name>
<evidence type="ECO:0000256" key="7">
    <source>
        <dbReference type="SAM" id="Phobius"/>
    </source>
</evidence>
<dbReference type="Proteomes" id="UP000092671">
    <property type="component" value="Unassembled WGS sequence"/>
</dbReference>
<dbReference type="AlphaFoldDB" id="A0A1B8PLD0"/>
<keyword evidence="3" id="KW-1003">Cell membrane</keyword>
<comment type="similarity">
    <text evidence="2">Belongs to the DoxX family.</text>
</comment>
<dbReference type="RefSeq" id="WP_066891913.1">
    <property type="nucleotide sequence ID" value="NZ_SSCH01000003.1"/>
</dbReference>
<feature type="transmembrane region" description="Helical" evidence="7">
    <location>
        <begin position="181"/>
        <end position="203"/>
    </location>
</feature>
<proteinExistence type="inferred from homology"/>
<evidence type="ECO:0000313" key="9">
    <source>
        <dbReference type="Proteomes" id="UP000092671"/>
    </source>
</evidence>
<dbReference type="PANTHER" id="PTHR33452:SF19">
    <property type="entry name" value="DOXX FAMILY PROTEIN"/>
    <property type="match status" value="1"/>
</dbReference>
<comment type="caution">
    <text evidence="8">The sequence shown here is derived from an EMBL/GenBank/DDBJ whole genome shotgun (WGS) entry which is preliminary data.</text>
</comment>
<dbReference type="EMBL" id="LZDN01000003">
    <property type="protein sequence ID" value="OBX51816.1"/>
    <property type="molecule type" value="Genomic_DNA"/>
</dbReference>
<evidence type="ECO:0000313" key="8">
    <source>
        <dbReference type="EMBL" id="OBX51816.1"/>
    </source>
</evidence>
<dbReference type="PANTHER" id="PTHR33452">
    <property type="entry name" value="OXIDOREDUCTASE CATD-RELATED"/>
    <property type="match status" value="1"/>
</dbReference>
<feature type="transmembrane region" description="Helical" evidence="7">
    <location>
        <begin position="20"/>
        <end position="39"/>
    </location>
</feature>
<feature type="transmembrane region" description="Helical" evidence="7">
    <location>
        <begin position="59"/>
        <end position="83"/>
    </location>
</feature>
<accession>A0A1B8PLD0</accession>
<evidence type="ECO:0000256" key="4">
    <source>
        <dbReference type="ARBA" id="ARBA00022692"/>
    </source>
</evidence>